<dbReference type="PANTHER" id="PTHR43833:SF9">
    <property type="entry name" value="POTASSIUM CHANNEL PROTEIN YUGO-RELATED"/>
    <property type="match status" value="1"/>
</dbReference>
<dbReference type="Proteomes" id="UP000030512">
    <property type="component" value="Chromosome"/>
</dbReference>
<dbReference type="Gene3D" id="3.40.50.720">
    <property type="entry name" value="NAD(P)-binding Rossmann-like Domain"/>
    <property type="match status" value="1"/>
</dbReference>
<dbReference type="Pfam" id="PF02254">
    <property type="entry name" value="TrkA_N"/>
    <property type="match status" value="1"/>
</dbReference>
<evidence type="ECO:0000313" key="3">
    <source>
        <dbReference type="Proteomes" id="UP000030512"/>
    </source>
</evidence>
<dbReference type="InterPro" id="IPR036291">
    <property type="entry name" value="NAD(P)-bd_dom_sf"/>
</dbReference>
<dbReference type="Pfam" id="PF02080">
    <property type="entry name" value="TrkA_C"/>
    <property type="match status" value="1"/>
</dbReference>
<dbReference type="Gene3D" id="3.30.70.1450">
    <property type="entry name" value="Regulator of K+ conductance, C-terminal domain"/>
    <property type="match status" value="1"/>
</dbReference>
<dbReference type="EMBL" id="CP014476">
    <property type="protein sequence ID" value="AMK76743.1"/>
    <property type="molecule type" value="Genomic_DNA"/>
</dbReference>
<dbReference type="InterPro" id="IPR006037">
    <property type="entry name" value="RCK_C"/>
</dbReference>
<dbReference type="InterPro" id="IPR050721">
    <property type="entry name" value="Trk_Ktr_HKT_K-transport"/>
</dbReference>
<sequence>MKTIAVFGYNRLSFEAISRLDKELFQITVIDHDPAKATLARENGFETANIDFRSDDDLKLIGIGAHIDTLFCFFDTDSENVFLTLSARALDKELNIVAIVDSPESAEKLLAAGANKIIDPYEICGRKIHDMLKRPDIHDLFDHTVFGRHDLHLAEVAIPENSYLENAHVAQLQLSSQYNLILIGIVNKQVSEQLHFVVEEFDRRLSVGDILVILGPSREIRAFKKDVENEFCKI</sequence>
<dbReference type="SUPFAM" id="SSF51735">
    <property type="entry name" value="NAD(P)-binding Rossmann-fold domains"/>
    <property type="match status" value="1"/>
</dbReference>
<gene>
    <name evidence="2" type="ORF">JT25_009605</name>
</gene>
<dbReference type="InterPro" id="IPR036721">
    <property type="entry name" value="RCK_C_sf"/>
</dbReference>
<reference evidence="2 3" key="1">
    <citation type="journal article" date="2015" name="Environ. Microbiol.">
        <title>Methane oxidation coupled to nitrate reduction under hypoxia by the Gammaproteobacterium Methylomonas denitrificans, sp. nov. type strain FJG1.</title>
        <authorList>
            <person name="Kits K.D."/>
            <person name="Klotz M.G."/>
            <person name="Stein L.Y."/>
        </authorList>
    </citation>
    <scope>NUCLEOTIDE SEQUENCE [LARGE SCALE GENOMIC DNA]</scope>
    <source>
        <strain evidence="2 3">FJG1</strain>
    </source>
</reference>
<dbReference type="STRING" id="1538553.JT25_009605"/>
<dbReference type="SUPFAM" id="SSF116726">
    <property type="entry name" value="TrkA C-terminal domain-like"/>
    <property type="match status" value="1"/>
</dbReference>
<dbReference type="OrthoDB" id="5565451at2"/>
<accession>A0A126T3S8</accession>
<dbReference type="AlphaFoldDB" id="A0A126T3S8"/>
<evidence type="ECO:0000259" key="1">
    <source>
        <dbReference type="PROSITE" id="PS51202"/>
    </source>
</evidence>
<dbReference type="PROSITE" id="PS51202">
    <property type="entry name" value="RCK_C"/>
    <property type="match status" value="1"/>
</dbReference>
<keyword evidence="3" id="KW-1185">Reference proteome</keyword>
<feature type="domain" description="RCK C-terminal" evidence="1">
    <location>
        <begin position="141"/>
        <end position="229"/>
    </location>
</feature>
<name>A0A126T3S8_9GAMM</name>
<proteinExistence type="predicted"/>
<dbReference type="KEGG" id="mdn:JT25_009605"/>
<dbReference type="GO" id="GO:0008324">
    <property type="term" value="F:monoatomic cation transmembrane transporter activity"/>
    <property type="evidence" value="ECO:0007669"/>
    <property type="project" value="InterPro"/>
</dbReference>
<dbReference type="InterPro" id="IPR003148">
    <property type="entry name" value="RCK_N"/>
</dbReference>
<dbReference type="GO" id="GO:0006813">
    <property type="term" value="P:potassium ion transport"/>
    <property type="evidence" value="ECO:0007669"/>
    <property type="project" value="InterPro"/>
</dbReference>
<organism evidence="2 3">
    <name type="scientific">Methylomonas denitrificans</name>
    <dbReference type="NCBI Taxonomy" id="1538553"/>
    <lineage>
        <taxon>Bacteria</taxon>
        <taxon>Pseudomonadati</taxon>
        <taxon>Pseudomonadota</taxon>
        <taxon>Gammaproteobacteria</taxon>
        <taxon>Methylococcales</taxon>
        <taxon>Methylococcaceae</taxon>
        <taxon>Methylomonas</taxon>
    </lineage>
</organism>
<dbReference type="PANTHER" id="PTHR43833">
    <property type="entry name" value="POTASSIUM CHANNEL PROTEIN 2-RELATED-RELATED"/>
    <property type="match status" value="1"/>
</dbReference>
<dbReference type="RefSeq" id="WP_036272959.1">
    <property type="nucleotide sequence ID" value="NZ_CP014476.1"/>
</dbReference>
<protein>
    <submittedName>
        <fullName evidence="2">Potassium transporter TrkA</fullName>
    </submittedName>
</protein>
<evidence type="ECO:0000313" key="2">
    <source>
        <dbReference type="EMBL" id="AMK76743.1"/>
    </source>
</evidence>